<protein>
    <submittedName>
        <fullName evidence="4">Uncharacterized protein</fullName>
    </submittedName>
</protein>
<evidence type="ECO:0000313" key="4">
    <source>
        <dbReference type="EMBL" id="PKB94682.1"/>
    </source>
</evidence>
<dbReference type="EMBL" id="LLXJ01005700">
    <property type="protein sequence ID" value="PKB94682.1"/>
    <property type="molecule type" value="Genomic_DNA"/>
</dbReference>
<gene>
    <name evidence="4" type="ORF">RhiirA5_438250</name>
    <name evidence="3" type="ORF">RhiirA5_438622</name>
    <name evidence="2" type="ORF">RhiirA5_439743</name>
</gene>
<dbReference type="EMBL" id="LLXJ01006786">
    <property type="protein sequence ID" value="PKB94024.1"/>
    <property type="molecule type" value="Genomic_DNA"/>
</dbReference>
<reference evidence="4 5" key="1">
    <citation type="submission" date="2016-04" db="EMBL/GenBank/DDBJ databases">
        <title>Genome analyses suggest a sexual origin of heterokaryosis in a supposedly ancient asexual fungus.</title>
        <authorList>
            <person name="Ropars J."/>
            <person name="Sedzielewska K."/>
            <person name="Noel J."/>
            <person name="Charron P."/>
            <person name="Farinelli L."/>
            <person name="Marton T."/>
            <person name="Kruger M."/>
            <person name="Pelin A."/>
            <person name="Brachmann A."/>
            <person name="Corradi N."/>
        </authorList>
    </citation>
    <scope>NUCLEOTIDE SEQUENCE [LARGE SCALE GENOMIC DNA]</scope>
    <source>
        <strain evidence="4 5">A5</strain>
    </source>
</reference>
<dbReference type="AlphaFoldDB" id="A0A2N0NJC7"/>
<keyword evidence="1" id="KW-0812">Transmembrane</keyword>
<evidence type="ECO:0000313" key="2">
    <source>
        <dbReference type="EMBL" id="PKB94024.1"/>
    </source>
</evidence>
<feature type="transmembrane region" description="Helical" evidence="1">
    <location>
        <begin position="58"/>
        <end position="80"/>
    </location>
</feature>
<proteinExistence type="predicted"/>
<reference evidence="4 5" key="2">
    <citation type="submission" date="2017-09" db="EMBL/GenBank/DDBJ databases">
        <title>Extensive intraspecific genome diversity in a model arbuscular mycorrhizal fungus.</title>
        <authorList>
            <person name="Chen E.C."/>
            <person name="Morin E."/>
            <person name="Beaudet D."/>
            <person name="Noel J."/>
            <person name="Ndikumana S."/>
            <person name="Charron P."/>
            <person name="St-Onge C."/>
            <person name="Giorgi J."/>
            <person name="Grigoriev I.V."/>
            <person name="Roux C."/>
            <person name="Martin F.M."/>
            <person name="Corradi N."/>
        </authorList>
    </citation>
    <scope>NUCLEOTIDE SEQUENCE [LARGE SCALE GENOMIC DNA]</scope>
    <source>
        <strain evidence="4 5">A5</strain>
    </source>
</reference>
<name>A0A2N0NJC7_9GLOM</name>
<keyword evidence="1" id="KW-0472">Membrane</keyword>
<evidence type="ECO:0000313" key="5">
    <source>
        <dbReference type="Proteomes" id="UP000232722"/>
    </source>
</evidence>
<sequence>MNNSIINLLILDCNRHRLALKILANILKIINNINNCNISNLIKHITDRTLFNWYDYQLEYICQFILAFWIGINFNPLFWIDKFQKF</sequence>
<keyword evidence="1" id="KW-1133">Transmembrane helix</keyword>
<evidence type="ECO:0000256" key="1">
    <source>
        <dbReference type="SAM" id="Phobius"/>
    </source>
</evidence>
<accession>A0A2N0NJC7</accession>
<evidence type="ECO:0000313" key="3">
    <source>
        <dbReference type="EMBL" id="PKB94503.1"/>
    </source>
</evidence>
<dbReference type="Proteomes" id="UP000232722">
    <property type="component" value="Unassembled WGS sequence"/>
</dbReference>
<comment type="caution">
    <text evidence="4">The sequence shown here is derived from an EMBL/GenBank/DDBJ whole genome shotgun (WGS) entry which is preliminary data.</text>
</comment>
<dbReference type="EMBL" id="LLXJ01005961">
    <property type="protein sequence ID" value="PKB94503.1"/>
    <property type="molecule type" value="Genomic_DNA"/>
</dbReference>
<organism evidence="4 5">
    <name type="scientific">Rhizophagus irregularis</name>
    <dbReference type="NCBI Taxonomy" id="588596"/>
    <lineage>
        <taxon>Eukaryota</taxon>
        <taxon>Fungi</taxon>
        <taxon>Fungi incertae sedis</taxon>
        <taxon>Mucoromycota</taxon>
        <taxon>Glomeromycotina</taxon>
        <taxon>Glomeromycetes</taxon>
        <taxon>Glomerales</taxon>
        <taxon>Glomeraceae</taxon>
        <taxon>Rhizophagus</taxon>
    </lineage>
</organism>